<feature type="compositionally biased region" description="Basic and acidic residues" evidence="1">
    <location>
        <begin position="476"/>
        <end position="496"/>
    </location>
</feature>
<dbReference type="InterPro" id="IPR032001">
    <property type="entry name" value="SAWADEE_dom"/>
</dbReference>
<feature type="region of interest" description="Disordered" evidence="1">
    <location>
        <begin position="337"/>
        <end position="451"/>
    </location>
</feature>
<feature type="compositionally biased region" description="Polar residues" evidence="1">
    <location>
        <begin position="348"/>
        <end position="375"/>
    </location>
</feature>
<feature type="compositionally biased region" description="Basic and acidic residues" evidence="1">
    <location>
        <begin position="549"/>
        <end position="560"/>
    </location>
</feature>
<feature type="compositionally biased region" description="Polar residues" evidence="1">
    <location>
        <begin position="620"/>
        <end position="632"/>
    </location>
</feature>
<dbReference type="Pfam" id="PF16719">
    <property type="entry name" value="SAWADEE"/>
    <property type="match status" value="1"/>
</dbReference>
<evidence type="ECO:0000313" key="3">
    <source>
        <dbReference type="EMBL" id="MCL7042061.1"/>
    </source>
</evidence>
<dbReference type="EMBL" id="JAJJMA010230742">
    <property type="protein sequence ID" value="MCL7042061.1"/>
    <property type="molecule type" value="Genomic_DNA"/>
</dbReference>
<sequence length="760" mass="84566">MAEADFELEAKRKEDSSWHPCQVFFSSDSSAASGLTVDFGSQFEEDVIYSEEEALARLRFRSSPLQGDDCSHIKEGDHVLASLKTQSKSLFFDCEVEKVSRRHTKKIYCRCTFQIKRLCTDSQDGSVSITSNAIMKISTTKISHHPAVAAFMTSFRTVTCSNVSSLATGPVSETGIHIMLEKQIEDIFRSVRAPREGFIEAKECLPRAFLEKSNRAYLSPLGARAALASLMQEQPRNSEVSICNASQNTAKNKEHTRPAVLAVTRALDFDVRITEKVSIDSTPSREGTSNKKRAAKKATQTERSANLLVTEKKPIQTLAEPKDEKLNIVCSGIHSKSSAAGKNVNRPMGTTRSSRSAVQKEIQNSSNHVELNTPTEDTHQILDERPEDKKSDTACSEKRLRKSAAGKDVNRPMEATRSTRSTVQKEIKKSNNHAELNTPSADTDQTLDKRLEDKKSDTACVEKRLRKSASGKNVNRHMETTRSTRSTIQKEIKHAELNTPTEDIDQTVNERADGKKSDTASVEKRLRKSASERNVNRPMGTTRSTRSTIQKETKNSDNHSELNTPMEDTNQALDERPDDKKSDTPCVEKRFRKSAAGKNVLCPMEATSLTRSAVQKEIRNLNNDVELNTPTEDTPPPLSHTRRLTRSVSQNGGSLKSNMESEESKQAEGASLDPKKRDQVSTLNKQTNAKRPLRSPVEPDVQSSQSRESNKKQRLTDISPNVARKGEVSDSKGCLEPDLRFSPRLKFLSPTRSQKKTSGC</sequence>
<accession>A0AA42AWP7</accession>
<feature type="compositionally biased region" description="Basic and acidic residues" evidence="1">
    <location>
        <begin position="376"/>
        <end position="398"/>
    </location>
</feature>
<feature type="compositionally biased region" description="Polar residues" evidence="1">
    <location>
        <begin position="433"/>
        <end position="444"/>
    </location>
</feature>
<feature type="compositionally biased region" description="Basic and acidic residues" evidence="1">
    <location>
        <begin position="508"/>
        <end position="535"/>
    </location>
</feature>
<dbReference type="GO" id="GO:0003682">
    <property type="term" value="F:chromatin binding"/>
    <property type="evidence" value="ECO:0007669"/>
    <property type="project" value="InterPro"/>
</dbReference>
<feature type="compositionally biased region" description="Basic and acidic residues" evidence="1">
    <location>
        <begin position="724"/>
        <end position="741"/>
    </location>
</feature>
<feature type="region of interest" description="Disordered" evidence="1">
    <location>
        <begin position="463"/>
        <end position="586"/>
    </location>
</feature>
<comment type="caution">
    <text evidence="3">The sequence shown here is derived from an EMBL/GenBank/DDBJ whole genome shotgun (WGS) entry which is preliminary data.</text>
</comment>
<keyword evidence="4" id="KW-1185">Reference proteome</keyword>
<feature type="region of interest" description="Disordered" evidence="1">
    <location>
        <begin position="279"/>
        <end position="306"/>
    </location>
</feature>
<feature type="compositionally biased region" description="Polar residues" evidence="1">
    <location>
        <begin position="539"/>
        <end position="548"/>
    </location>
</feature>
<evidence type="ECO:0000259" key="2">
    <source>
        <dbReference type="Pfam" id="PF16719"/>
    </source>
</evidence>
<dbReference type="PANTHER" id="PTHR33827:SF9">
    <property type="entry name" value="SAWADEE DOMAIN-CONTAINING PROTEIN"/>
    <property type="match status" value="1"/>
</dbReference>
<feature type="domain" description="SAWADEE" evidence="2">
    <location>
        <begin position="5"/>
        <end position="125"/>
    </location>
</feature>
<evidence type="ECO:0000256" key="1">
    <source>
        <dbReference type="SAM" id="MobiDB-lite"/>
    </source>
</evidence>
<proteinExistence type="predicted"/>
<dbReference type="Gene3D" id="2.30.30.140">
    <property type="match status" value="1"/>
</dbReference>
<dbReference type="Proteomes" id="UP001177140">
    <property type="component" value="Unassembled WGS sequence"/>
</dbReference>
<gene>
    <name evidence="3" type="ORF">MKW94_015759</name>
</gene>
<evidence type="ECO:0000313" key="4">
    <source>
        <dbReference type="Proteomes" id="UP001177140"/>
    </source>
</evidence>
<feature type="compositionally biased region" description="Polar residues" evidence="1">
    <location>
        <begin position="646"/>
        <end position="658"/>
    </location>
</feature>
<dbReference type="AlphaFoldDB" id="A0AA42AWP7"/>
<feature type="compositionally biased region" description="Basic and acidic residues" evidence="1">
    <location>
        <begin position="573"/>
        <end position="586"/>
    </location>
</feature>
<dbReference type="InterPro" id="IPR039276">
    <property type="entry name" value="SHH1/2"/>
</dbReference>
<reference evidence="3" key="1">
    <citation type="submission" date="2022-03" db="EMBL/GenBank/DDBJ databases">
        <title>A functionally conserved STORR gene fusion in Papaver species that diverged 16.8 million years ago.</title>
        <authorList>
            <person name="Catania T."/>
        </authorList>
    </citation>
    <scope>NUCLEOTIDE SEQUENCE</scope>
    <source>
        <strain evidence="3">S-191538</strain>
    </source>
</reference>
<name>A0AA42AWP7_PAPNU</name>
<feature type="compositionally biased region" description="Polar residues" evidence="1">
    <location>
        <begin position="680"/>
        <end position="689"/>
    </location>
</feature>
<feature type="region of interest" description="Disordered" evidence="1">
    <location>
        <begin position="620"/>
        <end position="741"/>
    </location>
</feature>
<feature type="compositionally biased region" description="Polar residues" evidence="1">
    <location>
        <begin position="498"/>
        <end position="507"/>
    </location>
</feature>
<dbReference type="PANTHER" id="PTHR33827">
    <property type="entry name" value="PROTEIN SAWADEE HOMEODOMAIN HOMOLOG 2"/>
    <property type="match status" value="1"/>
</dbReference>
<protein>
    <recommendedName>
        <fullName evidence="2">SAWADEE domain-containing protein</fullName>
    </recommendedName>
</protein>
<feature type="compositionally biased region" description="Polar residues" evidence="1">
    <location>
        <begin position="561"/>
        <end position="572"/>
    </location>
</feature>
<organism evidence="3 4">
    <name type="scientific">Papaver nudicaule</name>
    <name type="common">Iceland poppy</name>
    <dbReference type="NCBI Taxonomy" id="74823"/>
    <lineage>
        <taxon>Eukaryota</taxon>
        <taxon>Viridiplantae</taxon>
        <taxon>Streptophyta</taxon>
        <taxon>Embryophyta</taxon>
        <taxon>Tracheophyta</taxon>
        <taxon>Spermatophyta</taxon>
        <taxon>Magnoliopsida</taxon>
        <taxon>Ranunculales</taxon>
        <taxon>Papaveraceae</taxon>
        <taxon>Papaveroideae</taxon>
        <taxon>Papaver</taxon>
    </lineage>
</organism>